<evidence type="ECO:0000313" key="2">
    <source>
        <dbReference type="EMBL" id="PLR34727.1"/>
    </source>
</evidence>
<protein>
    <submittedName>
        <fullName evidence="2">Nuclear transport factor 2 family protein</fullName>
    </submittedName>
</protein>
<comment type="caution">
    <text evidence="2">The sequence shown here is derived from an EMBL/GenBank/DDBJ whole genome shotgun (WGS) entry which is preliminary data.</text>
</comment>
<sequence length="125" mass="14379">MKTHLSELLEFERQRQQALTQPDLVLLEKLLAEDLVHVHSTGMVHNKQQFLKHIERMGGFIAISRETPDIRLEGGFAILTGKTRNTIRLLETGEENVRCGFSTLVLRRTPQSWQILLSQLTPYQS</sequence>
<keyword evidence="3" id="KW-1185">Reference proteome</keyword>
<dbReference type="SUPFAM" id="SSF54427">
    <property type="entry name" value="NTF2-like"/>
    <property type="match status" value="1"/>
</dbReference>
<evidence type="ECO:0000259" key="1">
    <source>
        <dbReference type="Pfam" id="PF14534"/>
    </source>
</evidence>
<dbReference type="Gene3D" id="3.10.450.50">
    <property type="match status" value="1"/>
</dbReference>
<dbReference type="Pfam" id="PF14534">
    <property type="entry name" value="DUF4440"/>
    <property type="match status" value="1"/>
</dbReference>
<gene>
    <name evidence="2" type="ORF">CYR55_15125</name>
</gene>
<reference evidence="2 3" key="1">
    <citation type="submission" date="2017-12" db="EMBL/GenBank/DDBJ databases">
        <title>Characterization of six clinical isolates of Enterochimera gen. nov., a novel genus of the Yersiniaciae family and the three species Enterochimera arupensis sp. nov., Enterochimera coloradensis sp. nov, and Enterochimera californica sp. nov.</title>
        <authorList>
            <person name="Rossi A."/>
            <person name="Fisher M."/>
        </authorList>
    </citation>
    <scope>NUCLEOTIDE SEQUENCE [LARGE SCALE GENOMIC DNA]</scope>
    <source>
        <strain evidence="3">2015-Iso6</strain>
    </source>
</reference>
<dbReference type="RefSeq" id="WP_101817213.1">
    <property type="nucleotide sequence ID" value="NZ_PJZF01000013.1"/>
</dbReference>
<dbReference type="InterPro" id="IPR032710">
    <property type="entry name" value="NTF2-like_dom_sf"/>
</dbReference>
<feature type="domain" description="DUF4440" evidence="1">
    <location>
        <begin position="9"/>
        <end position="115"/>
    </location>
</feature>
<dbReference type="EMBL" id="PJZF01000013">
    <property type="protein sequence ID" value="PLR34727.1"/>
    <property type="molecule type" value="Genomic_DNA"/>
</dbReference>
<dbReference type="AlphaFoldDB" id="A0A2N5E2E1"/>
<accession>A0A2N5E2E1</accession>
<proteinExistence type="predicted"/>
<dbReference type="OrthoDB" id="5146008at2"/>
<evidence type="ECO:0000313" key="3">
    <source>
        <dbReference type="Proteomes" id="UP000234240"/>
    </source>
</evidence>
<dbReference type="InterPro" id="IPR027843">
    <property type="entry name" value="DUF4440"/>
</dbReference>
<dbReference type="Proteomes" id="UP000234240">
    <property type="component" value="Unassembled WGS sequence"/>
</dbReference>
<name>A0A2N5E2E1_9GAMM</name>
<organism evidence="2 3">
    <name type="scientific">Chimaeribacter californicus</name>
    <dbReference type="NCBI Taxonomy" id="2060067"/>
    <lineage>
        <taxon>Bacteria</taxon>
        <taxon>Pseudomonadati</taxon>
        <taxon>Pseudomonadota</taxon>
        <taxon>Gammaproteobacteria</taxon>
        <taxon>Enterobacterales</taxon>
        <taxon>Yersiniaceae</taxon>
        <taxon>Chimaeribacter</taxon>
    </lineage>
</organism>